<dbReference type="EnsemblMetazoa" id="Aqu2.1.17903_001">
    <property type="protein sequence ID" value="Aqu2.1.17903_001"/>
    <property type="gene ID" value="Aqu2.1.17903"/>
</dbReference>
<dbReference type="PANTHER" id="PTHR10903:SF135">
    <property type="entry name" value="TRANSLOCASE OF CHLOROPLAST 120, CHLOROPLASTIC-RELATED"/>
    <property type="match status" value="1"/>
</dbReference>
<evidence type="ECO:0000256" key="12">
    <source>
        <dbReference type="ARBA" id="ARBA00022842"/>
    </source>
</evidence>
<keyword evidence="13" id="KW-0653">Protein transport</keyword>
<proteinExistence type="inferred from homology"/>
<feature type="compositionally biased region" description="Polar residues" evidence="18">
    <location>
        <begin position="1"/>
        <end position="13"/>
    </location>
</feature>
<dbReference type="PANTHER" id="PTHR10903">
    <property type="entry name" value="GTPASE, IMAP FAMILY MEMBER-RELATED"/>
    <property type="match status" value="1"/>
</dbReference>
<evidence type="ECO:0000256" key="16">
    <source>
        <dbReference type="ARBA" id="ARBA00023136"/>
    </source>
</evidence>
<keyword evidence="9" id="KW-0547">Nucleotide-binding</keyword>
<protein>
    <submittedName>
        <fullName evidence="22">Uncharacterized protein</fullName>
    </submittedName>
</protein>
<evidence type="ECO:0000259" key="20">
    <source>
        <dbReference type="PROSITE" id="PS50208"/>
    </source>
</evidence>
<evidence type="ECO:0000256" key="8">
    <source>
        <dbReference type="ARBA" id="ARBA00022723"/>
    </source>
</evidence>
<keyword evidence="16 19" id="KW-0472">Membrane</keyword>
<evidence type="ECO:0000259" key="21">
    <source>
        <dbReference type="PROSITE" id="PS51720"/>
    </source>
</evidence>
<evidence type="ECO:0000313" key="23">
    <source>
        <dbReference type="Proteomes" id="UP000007879"/>
    </source>
</evidence>
<keyword evidence="5" id="KW-0150">Chloroplast</keyword>
<dbReference type="InterPro" id="IPR027417">
    <property type="entry name" value="P-loop_NTPase"/>
</dbReference>
<dbReference type="OrthoDB" id="8954335at2759"/>
<dbReference type="GO" id="GO:0006508">
    <property type="term" value="P:proteolysis"/>
    <property type="evidence" value="ECO:0007669"/>
    <property type="project" value="InterPro"/>
</dbReference>
<dbReference type="InterPro" id="IPR001309">
    <property type="entry name" value="Pept_C14_p20"/>
</dbReference>
<dbReference type="EnsemblMetazoa" id="XM_020002457.1">
    <property type="protein sequence ID" value="XP_019858016.1"/>
    <property type="gene ID" value="LOC109586283"/>
</dbReference>
<keyword evidence="23" id="KW-1185">Reference proteome</keyword>
<keyword evidence="7 19" id="KW-0812">Transmembrane</keyword>
<name>A0A1X7TSD1_AMPQE</name>
<dbReference type="InterPro" id="IPR006703">
    <property type="entry name" value="G_AIG1"/>
</dbReference>
<reference evidence="22" key="2">
    <citation type="submission" date="2017-05" db="UniProtKB">
        <authorList>
            <consortium name="EnsemblMetazoa"/>
        </authorList>
    </citation>
    <scope>IDENTIFICATION</scope>
</reference>
<keyword evidence="4" id="KW-0813">Transport</keyword>
<evidence type="ECO:0000256" key="11">
    <source>
        <dbReference type="ARBA" id="ARBA00022805"/>
    </source>
</evidence>
<keyword evidence="14 19" id="KW-1133">Transmembrane helix</keyword>
<dbReference type="InterPro" id="IPR011600">
    <property type="entry name" value="Pept_C14_caspase"/>
</dbReference>
<dbReference type="PROSITE" id="PS50208">
    <property type="entry name" value="CASPASE_P20"/>
    <property type="match status" value="1"/>
</dbReference>
<keyword evidence="12" id="KW-0460">Magnesium</keyword>
<dbReference type="Pfam" id="PF04548">
    <property type="entry name" value="AIG1"/>
    <property type="match status" value="1"/>
</dbReference>
<accession>A0A1X7TSD1</accession>
<sequence>MAEKNSLLTTNPQGDDGTAADDISEIHTSELGKDITNQSDSTEVDVSKIDTNAMKTFKELIQVENISTDVNILVIGRTGQGKSALVNSLIELGEEIVREGSTTDSCTQTPQSYTYPNIIPGVNVTIIDSPGLQDAQNQEYKHIQEMKNECHEISLALYCMKMTDKRLINDDKVAMQKLHQAFGQKFWERVVFVLTFANDDRLKKWDKDRDEDDRNEELSLEDRMIKRLKGRVQHRKDKLNAFVNDLLQLQHTSKQSQDAIQKTKFEVLPAGYYDPDHDDIPRGVNWQRDLIAFCCNTLKHKHRLSKLKLNKKIALAIIIDNRGEIKVENEEKILNDEAAALKKAFENLEFAVLYFNSLSSESIATLLEAISEVNHSHLSMIALVFLSKGKTAELYDADDVAVPYSALFRHFERSPIPVIFFFDSLCDDKKKKDDSKIDFHLPLHICPQNSLVLAATYNSASSPVLKEFTEKLGHTSVQKCFETICANNNSTTVKSIWHDTLGNYSFIVKSTYDRIETFEQKLEVYHSIWYFIRCKTIDNLGDNVEELMSIVHKERAIQIAATVSGIILSKGLVATGVVLVPLTFGGSLTLSALGVAVGFGTCGAALASVIRNKKRLKKAQEIISLDQQISLIINEDANEYYQMMMQLAPHVSESSVIGAAATIRGATAGTVPEAENTVETAALAVHTTGRIAGMTGASLAVTIPIDICSIAYHSYHIHKAKNDPLEKAKITVKPEQIIHNQVEALFKGTCHAINEVEHEVQSKKNILKDAEYGYEIHVPVKENKKLAVTVRTIFSGPFVYPDGYTLVSAVYDITMPKLPQPATIKLEHCVEEFDQTRSDLSFAVGSVDLKEKKIIFEKVDQEFNGSIQQKSSCLLCILYRRAIYMQDKSTVKYVAQCFYERKYKNFWTLNIAFTKLLYVNFKQTQYTCRYGLQGSYYPFVFDSSMLSLDLTCFKDTKEFSGWIVSPNDSEEMPDTISMQTIDTVELRERSAQVLRKSFPSISLYVYIFNEETAADTINELFKVGGTNLSINISRHKE</sequence>
<feature type="region of interest" description="Disordered" evidence="18">
    <location>
        <begin position="1"/>
        <end position="22"/>
    </location>
</feature>
<dbReference type="GO" id="GO:0005525">
    <property type="term" value="F:GTP binding"/>
    <property type="evidence" value="ECO:0007669"/>
    <property type="project" value="UniProtKB-KW"/>
</dbReference>
<evidence type="ECO:0000256" key="17">
    <source>
        <dbReference type="ARBA" id="ARBA00024013"/>
    </source>
</evidence>
<dbReference type="SUPFAM" id="SSF52540">
    <property type="entry name" value="P-loop containing nucleoside triphosphate hydrolases"/>
    <property type="match status" value="1"/>
</dbReference>
<comment type="cofactor">
    <cofactor evidence="1">
        <name>Mg(2+)</name>
        <dbReference type="ChEBI" id="CHEBI:18420"/>
    </cofactor>
</comment>
<evidence type="ECO:0000256" key="13">
    <source>
        <dbReference type="ARBA" id="ARBA00022927"/>
    </source>
</evidence>
<evidence type="ECO:0000256" key="3">
    <source>
        <dbReference type="ARBA" id="ARBA00008535"/>
    </source>
</evidence>
<feature type="transmembrane region" description="Helical" evidence="19">
    <location>
        <begin position="588"/>
        <end position="610"/>
    </location>
</feature>
<keyword evidence="11" id="KW-1002">Plastid outer membrane</keyword>
<dbReference type="Gene3D" id="3.40.50.300">
    <property type="entry name" value="P-loop containing nucleotide triphosphate hydrolases"/>
    <property type="match status" value="1"/>
</dbReference>
<evidence type="ECO:0000256" key="14">
    <source>
        <dbReference type="ARBA" id="ARBA00022989"/>
    </source>
</evidence>
<organism evidence="22">
    <name type="scientific">Amphimedon queenslandica</name>
    <name type="common">Sponge</name>
    <dbReference type="NCBI Taxonomy" id="400682"/>
    <lineage>
        <taxon>Eukaryota</taxon>
        <taxon>Metazoa</taxon>
        <taxon>Porifera</taxon>
        <taxon>Demospongiae</taxon>
        <taxon>Heteroscleromorpha</taxon>
        <taxon>Haplosclerida</taxon>
        <taxon>Niphatidae</taxon>
        <taxon>Amphimedon</taxon>
    </lineage>
</organism>
<evidence type="ECO:0000256" key="10">
    <source>
        <dbReference type="ARBA" id="ARBA00022801"/>
    </source>
</evidence>
<comment type="subcellular location">
    <subcellularLocation>
        <location evidence="2">Membrane</location>
        <topology evidence="2">Single-pass membrane protein</topology>
    </subcellularLocation>
    <subcellularLocation>
        <location evidence="17">Plastid</location>
        <location evidence="17">Chloroplast outer membrane</location>
    </subcellularLocation>
</comment>
<evidence type="ECO:0000256" key="15">
    <source>
        <dbReference type="ARBA" id="ARBA00023134"/>
    </source>
</evidence>
<dbReference type="Pfam" id="PF00656">
    <property type="entry name" value="Peptidase_C14"/>
    <property type="match status" value="1"/>
</dbReference>
<dbReference type="GO" id="GO:0004197">
    <property type="term" value="F:cysteine-type endopeptidase activity"/>
    <property type="evidence" value="ECO:0007669"/>
    <property type="project" value="InterPro"/>
</dbReference>
<keyword evidence="8" id="KW-0479">Metal-binding</keyword>
<keyword evidence="10" id="KW-0378">Hydrolase</keyword>
<gene>
    <name evidence="22" type="primary">109586283</name>
</gene>
<evidence type="ECO:0000256" key="18">
    <source>
        <dbReference type="SAM" id="MobiDB-lite"/>
    </source>
</evidence>
<feature type="transmembrane region" description="Helical" evidence="19">
    <location>
        <begin position="556"/>
        <end position="582"/>
    </location>
</feature>
<dbReference type="InParanoid" id="A0A1X7TSD1"/>
<evidence type="ECO:0000256" key="1">
    <source>
        <dbReference type="ARBA" id="ARBA00001946"/>
    </source>
</evidence>
<feature type="domain" description="Caspase family p20" evidence="20">
    <location>
        <begin position="312"/>
        <end position="411"/>
    </location>
</feature>
<dbReference type="Gene3D" id="3.40.50.1460">
    <property type="match status" value="1"/>
</dbReference>
<evidence type="ECO:0000256" key="4">
    <source>
        <dbReference type="ARBA" id="ARBA00022448"/>
    </source>
</evidence>
<dbReference type="GO" id="GO:0016020">
    <property type="term" value="C:membrane"/>
    <property type="evidence" value="ECO:0007669"/>
    <property type="project" value="UniProtKB-SubCell"/>
</dbReference>
<dbReference type="PROSITE" id="PS51720">
    <property type="entry name" value="G_AIG1"/>
    <property type="match status" value="1"/>
</dbReference>
<evidence type="ECO:0000313" key="22">
    <source>
        <dbReference type="EnsemblMetazoa" id="Aqu2.1.17903_001"/>
    </source>
</evidence>
<evidence type="ECO:0000256" key="2">
    <source>
        <dbReference type="ARBA" id="ARBA00004167"/>
    </source>
</evidence>
<evidence type="ECO:0000256" key="7">
    <source>
        <dbReference type="ARBA" id="ARBA00022692"/>
    </source>
</evidence>
<dbReference type="Proteomes" id="UP000007879">
    <property type="component" value="Unassembled WGS sequence"/>
</dbReference>
<comment type="similarity">
    <text evidence="3">Belongs to the TRAFAC class TrmE-Era-EngA-EngB-Septin-like GTPase superfamily. AIG1/Toc34/Toc159-like paraseptin GTPase family. IAN subfamily.</text>
</comment>
<dbReference type="InterPro" id="IPR029030">
    <property type="entry name" value="Caspase-like_dom_sf"/>
</dbReference>
<feature type="domain" description="AIG1-type G" evidence="21">
    <location>
        <begin position="67"/>
        <end position="281"/>
    </location>
</feature>
<dbReference type="GO" id="GO:0015031">
    <property type="term" value="P:protein transport"/>
    <property type="evidence" value="ECO:0007669"/>
    <property type="project" value="UniProtKB-KW"/>
</dbReference>
<dbReference type="SUPFAM" id="SSF52129">
    <property type="entry name" value="Caspase-like"/>
    <property type="match status" value="1"/>
</dbReference>
<keyword evidence="6" id="KW-0934">Plastid</keyword>
<evidence type="ECO:0000256" key="9">
    <source>
        <dbReference type="ARBA" id="ARBA00022741"/>
    </source>
</evidence>
<dbReference type="KEGG" id="aqu:109586283"/>
<evidence type="ECO:0000256" key="6">
    <source>
        <dbReference type="ARBA" id="ARBA00022640"/>
    </source>
</evidence>
<evidence type="ECO:0000256" key="19">
    <source>
        <dbReference type="SAM" id="Phobius"/>
    </source>
</evidence>
<dbReference type="InterPro" id="IPR045058">
    <property type="entry name" value="GIMA/IAN/Toc"/>
</dbReference>
<dbReference type="AlphaFoldDB" id="A0A1X7TSD1"/>
<keyword evidence="15" id="KW-0342">GTP-binding</keyword>
<dbReference type="GO" id="GO:0046872">
    <property type="term" value="F:metal ion binding"/>
    <property type="evidence" value="ECO:0007669"/>
    <property type="project" value="UniProtKB-KW"/>
</dbReference>
<evidence type="ECO:0000256" key="5">
    <source>
        <dbReference type="ARBA" id="ARBA00022528"/>
    </source>
</evidence>
<reference evidence="23" key="1">
    <citation type="journal article" date="2010" name="Nature">
        <title>The Amphimedon queenslandica genome and the evolution of animal complexity.</title>
        <authorList>
            <person name="Srivastava M."/>
            <person name="Simakov O."/>
            <person name="Chapman J."/>
            <person name="Fahey B."/>
            <person name="Gauthier M.E."/>
            <person name="Mitros T."/>
            <person name="Richards G.S."/>
            <person name="Conaco C."/>
            <person name="Dacre M."/>
            <person name="Hellsten U."/>
            <person name="Larroux C."/>
            <person name="Putnam N.H."/>
            <person name="Stanke M."/>
            <person name="Adamska M."/>
            <person name="Darling A."/>
            <person name="Degnan S.M."/>
            <person name="Oakley T.H."/>
            <person name="Plachetzki D.C."/>
            <person name="Zhai Y."/>
            <person name="Adamski M."/>
            <person name="Calcino A."/>
            <person name="Cummins S.F."/>
            <person name="Goodstein D.M."/>
            <person name="Harris C."/>
            <person name="Jackson D.J."/>
            <person name="Leys S.P."/>
            <person name="Shu S."/>
            <person name="Woodcroft B.J."/>
            <person name="Vervoort M."/>
            <person name="Kosik K.S."/>
            <person name="Manning G."/>
            <person name="Degnan B.M."/>
            <person name="Rokhsar D.S."/>
        </authorList>
    </citation>
    <scope>NUCLEOTIDE SEQUENCE [LARGE SCALE GENOMIC DNA]</scope>
</reference>